<keyword evidence="2" id="KW-0472">Membrane</keyword>
<accession>A0AAD5SVA8</accession>
<evidence type="ECO:0000313" key="3">
    <source>
        <dbReference type="EMBL" id="KAJ3111132.1"/>
    </source>
</evidence>
<name>A0AAD5SVA8_9FUNG</name>
<evidence type="ECO:0000256" key="2">
    <source>
        <dbReference type="SAM" id="Phobius"/>
    </source>
</evidence>
<keyword evidence="4" id="KW-1185">Reference proteome</keyword>
<evidence type="ECO:0000256" key="1">
    <source>
        <dbReference type="SAM" id="MobiDB-lite"/>
    </source>
</evidence>
<reference evidence="3" key="1">
    <citation type="submission" date="2020-05" db="EMBL/GenBank/DDBJ databases">
        <title>Phylogenomic resolution of chytrid fungi.</title>
        <authorList>
            <person name="Stajich J.E."/>
            <person name="Amses K."/>
            <person name="Simmons R."/>
            <person name="Seto K."/>
            <person name="Myers J."/>
            <person name="Bonds A."/>
            <person name="Quandt C.A."/>
            <person name="Barry K."/>
            <person name="Liu P."/>
            <person name="Grigoriev I."/>
            <person name="Longcore J.E."/>
            <person name="James T.Y."/>
        </authorList>
    </citation>
    <scope>NUCLEOTIDE SEQUENCE</scope>
    <source>
        <strain evidence="3">JEL0513</strain>
    </source>
</reference>
<feature type="compositionally biased region" description="Gly residues" evidence="1">
    <location>
        <begin position="217"/>
        <end position="232"/>
    </location>
</feature>
<dbReference type="EMBL" id="JADGJH010001664">
    <property type="protein sequence ID" value="KAJ3111132.1"/>
    <property type="molecule type" value="Genomic_DNA"/>
</dbReference>
<keyword evidence="2" id="KW-0812">Transmembrane</keyword>
<gene>
    <name evidence="3" type="ORF">HK100_002800</name>
</gene>
<dbReference type="Proteomes" id="UP001211907">
    <property type="component" value="Unassembled WGS sequence"/>
</dbReference>
<evidence type="ECO:0000313" key="4">
    <source>
        <dbReference type="Proteomes" id="UP001211907"/>
    </source>
</evidence>
<sequence>MSFERFPSTVVITSSQSVTDTAAPAARASFRTESSSFSATAHTLMDTTTVAAVTTVSKTITARIITSKSSSSSSSSSSLITATSRTAHSLTGISSPTSSATIVATIPAANSSNSIAGQLSNGVIGAIAVGTTLTAAIIIFVAWICVIRYINHRKHAVGTEKIEARGEEIALDSRSAGGGGGRKSYAFKGMGEMYAQTMRAGFERVITVTRQMTGSTNSGGGGGVGENLGTGGKSDSTRSKEVSQSGSSFAYVVLEDSTITSPVGGW</sequence>
<dbReference type="AlphaFoldDB" id="A0AAD5SVA8"/>
<feature type="region of interest" description="Disordered" evidence="1">
    <location>
        <begin position="212"/>
        <end position="246"/>
    </location>
</feature>
<keyword evidence="2" id="KW-1133">Transmembrane helix</keyword>
<comment type="caution">
    <text evidence="3">The sequence shown here is derived from an EMBL/GenBank/DDBJ whole genome shotgun (WGS) entry which is preliminary data.</text>
</comment>
<proteinExistence type="predicted"/>
<organism evidence="3 4">
    <name type="scientific">Physocladia obscura</name>
    <dbReference type="NCBI Taxonomy" id="109957"/>
    <lineage>
        <taxon>Eukaryota</taxon>
        <taxon>Fungi</taxon>
        <taxon>Fungi incertae sedis</taxon>
        <taxon>Chytridiomycota</taxon>
        <taxon>Chytridiomycota incertae sedis</taxon>
        <taxon>Chytridiomycetes</taxon>
        <taxon>Chytridiales</taxon>
        <taxon>Chytriomycetaceae</taxon>
        <taxon>Physocladia</taxon>
    </lineage>
</organism>
<protein>
    <submittedName>
        <fullName evidence="3">Uncharacterized protein</fullName>
    </submittedName>
</protein>
<feature type="transmembrane region" description="Helical" evidence="2">
    <location>
        <begin position="123"/>
        <end position="146"/>
    </location>
</feature>